<sequence length="404" mass="44708">MRPIVQSRKLQHVRYDVRGPILTEAQRLEAEGHKILKLNIGNPAPFGFEAPEAIVADMVHNLPDAQGYSDSRGIYSARTAVAQYYQARGLTQTGVDDVYIGNGVSELITMVLQAFLDDGNEILVPAPDYPLWTGAISLSGGTPVHYRCDEADGWNPDLSDIEARITPQTQGLVIINPNNPTGAVYSEQTVRGLVDIARRHDLVVFSDEIYEKILFDDARHHHTAAYAGDDVLCLTFSGLSKAYRVCGYRAGWVMVSGPQHLATDFLEGLTLLANMRMCPNVPAQHAIQTALGGYQSINEYIVPGGRFYEQSKTAWRLLNEIPGVSCTEPHGALYCFPRLDPEVYHVKDDEAFVLDLLRAKKILVTHGTGFNHMDTDHFRLVTLPDLETLTDAIGRIADHLATLR</sequence>
<gene>
    <name evidence="8" type="ORF">D9V37_18605</name>
</gene>
<evidence type="ECO:0000313" key="9">
    <source>
        <dbReference type="Proteomes" id="UP000281708"/>
    </source>
</evidence>
<dbReference type="OrthoDB" id="9763453at2"/>
<keyword evidence="9" id="KW-1185">Reference proteome</keyword>
<dbReference type="Gene3D" id="3.90.1150.10">
    <property type="entry name" value="Aspartate Aminotransferase, domain 1"/>
    <property type="match status" value="1"/>
</dbReference>
<evidence type="ECO:0000256" key="5">
    <source>
        <dbReference type="ARBA" id="ARBA00022898"/>
    </source>
</evidence>
<dbReference type="InterPro" id="IPR015421">
    <property type="entry name" value="PyrdxlP-dep_Trfase_major"/>
</dbReference>
<dbReference type="Proteomes" id="UP000281708">
    <property type="component" value="Unassembled WGS sequence"/>
</dbReference>
<dbReference type="InterPro" id="IPR015424">
    <property type="entry name" value="PyrdxlP-dep_Trfase"/>
</dbReference>
<comment type="similarity">
    <text evidence="2">Belongs to the class-I pyridoxal-phosphate-dependent aminotransferase family.</text>
</comment>
<evidence type="ECO:0000256" key="3">
    <source>
        <dbReference type="ARBA" id="ARBA00022576"/>
    </source>
</evidence>
<evidence type="ECO:0000256" key="6">
    <source>
        <dbReference type="ARBA" id="ARBA00026106"/>
    </source>
</evidence>
<dbReference type="AlphaFoldDB" id="A0A3L8NYX3"/>
<dbReference type="Pfam" id="PF00155">
    <property type="entry name" value="Aminotran_1_2"/>
    <property type="match status" value="1"/>
</dbReference>
<evidence type="ECO:0000256" key="4">
    <source>
        <dbReference type="ARBA" id="ARBA00022679"/>
    </source>
</evidence>
<accession>A0A3L8NYX3</accession>
<dbReference type="GO" id="GO:0030170">
    <property type="term" value="F:pyridoxal phosphate binding"/>
    <property type="evidence" value="ECO:0007669"/>
    <property type="project" value="InterPro"/>
</dbReference>
<organism evidence="8 9">
    <name type="scientific">Nocardioides mangrovicus</name>
    <dbReference type="NCBI Taxonomy" id="2478913"/>
    <lineage>
        <taxon>Bacteria</taxon>
        <taxon>Bacillati</taxon>
        <taxon>Actinomycetota</taxon>
        <taxon>Actinomycetes</taxon>
        <taxon>Propionibacteriales</taxon>
        <taxon>Nocardioidaceae</taxon>
        <taxon>Nocardioides</taxon>
    </lineage>
</organism>
<keyword evidence="5" id="KW-0663">Pyridoxal phosphate</keyword>
<reference evidence="8 9" key="1">
    <citation type="submission" date="2018-10" db="EMBL/GenBank/DDBJ databases">
        <title>Marmoricola sp. 4Q3S-7 whole genome shotgun sequence.</title>
        <authorList>
            <person name="Li F."/>
        </authorList>
    </citation>
    <scope>NUCLEOTIDE SEQUENCE [LARGE SCALE GENOMIC DNA]</scope>
    <source>
        <strain evidence="8 9">4Q3S-7</strain>
    </source>
</reference>
<dbReference type="Gene3D" id="3.40.640.10">
    <property type="entry name" value="Type I PLP-dependent aspartate aminotransferase-like (Major domain)"/>
    <property type="match status" value="1"/>
</dbReference>
<evidence type="ECO:0000259" key="7">
    <source>
        <dbReference type="Pfam" id="PF00155"/>
    </source>
</evidence>
<dbReference type="RefSeq" id="WP_121807601.1">
    <property type="nucleotide sequence ID" value="NZ_RDBE01000010.1"/>
</dbReference>
<comment type="cofactor">
    <cofactor evidence="1">
        <name>pyridoxal 5'-phosphate</name>
        <dbReference type="ChEBI" id="CHEBI:597326"/>
    </cofactor>
</comment>
<name>A0A3L8NYX3_9ACTN</name>
<evidence type="ECO:0000313" key="8">
    <source>
        <dbReference type="EMBL" id="RLV48094.1"/>
    </source>
</evidence>
<keyword evidence="3 8" id="KW-0032">Aminotransferase</keyword>
<dbReference type="CDD" id="cd00609">
    <property type="entry name" value="AAT_like"/>
    <property type="match status" value="1"/>
</dbReference>
<proteinExistence type="inferred from homology"/>
<dbReference type="PANTHER" id="PTHR43488">
    <property type="entry name" value="GLUTAMATE-PYRUVATE AMINOTRANSFERASE ALAA"/>
    <property type="match status" value="1"/>
</dbReference>
<dbReference type="SUPFAM" id="SSF53383">
    <property type="entry name" value="PLP-dependent transferases"/>
    <property type="match status" value="1"/>
</dbReference>
<comment type="caution">
    <text evidence="8">The sequence shown here is derived from an EMBL/GenBank/DDBJ whole genome shotgun (WGS) entry which is preliminary data.</text>
</comment>
<evidence type="ECO:0000256" key="2">
    <source>
        <dbReference type="ARBA" id="ARBA00007441"/>
    </source>
</evidence>
<protein>
    <recommendedName>
        <fullName evidence="6">alanine transaminase</fullName>
        <ecNumber evidence="6">2.6.1.2</ecNumber>
    </recommendedName>
</protein>
<dbReference type="EMBL" id="RDBE01000010">
    <property type="protein sequence ID" value="RLV48094.1"/>
    <property type="molecule type" value="Genomic_DNA"/>
</dbReference>
<dbReference type="EC" id="2.6.1.2" evidence="6"/>
<dbReference type="InterPro" id="IPR004839">
    <property type="entry name" value="Aminotransferase_I/II_large"/>
</dbReference>
<dbReference type="InterPro" id="IPR015422">
    <property type="entry name" value="PyrdxlP-dep_Trfase_small"/>
</dbReference>
<feature type="domain" description="Aminotransferase class I/classII large" evidence="7">
    <location>
        <begin position="34"/>
        <end position="396"/>
    </location>
</feature>
<dbReference type="GO" id="GO:0004021">
    <property type="term" value="F:L-alanine:2-oxoglutarate aminotransferase activity"/>
    <property type="evidence" value="ECO:0007669"/>
    <property type="project" value="UniProtKB-EC"/>
</dbReference>
<evidence type="ECO:0000256" key="1">
    <source>
        <dbReference type="ARBA" id="ARBA00001933"/>
    </source>
</evidence>
<dbReference type="InterPro" id="IPR051926">
    <property type="entry name" value="Ala_Aminotransferase"/>
</dbReference>
<keyword evidence="4 8" id="KW-0808">Transferase</keyword>
<dbReference type="PANTHER" id="PTHR43488:SF2">
    <property type="entry name" value="GLUTAMATE-PYRUVATE AMINOTRANSFERASE ALAA"/>
    <property type="match status" value="1"/>
</dbReference>